<protein>
    <submittedName>
        <fullName evidence="7">MFS transporter</fullName>
    </submittedName>
</protein>
<dbReference type="OrthoDB" id="5147999at2"/>
<feature type="transmembrane region" description="Helical" evidence="6">
    <location>
        <begin position="312"/>
        <end position="335"/>
    </location>
</feature>
<comment type="subcellular location">
    <subcellularLocation>
        <location evidence="1">Cell membrane</location>
        <topology evidence="1">Multi-pass membrane protein</topology>
    </subcellularLocation>
</comment>
<dbReference type="PANTHER" id="PTHR23513:SF11">
    <property type="entry name" value="STAPHYLOFERRIN A TRANSPORTER"/>
    <property type="match status" value="1"/>
</dbReference>
<dbReference type="EMBL" id="PGFE01000001">
    <property type="protein sequence ID" value="PJJ77428.1"/>
    <property type="molecule type" value="Genomic_DNA"/>
</dbReference>
<comment type="caution">
    <text evidence="7">The sequence shown here is derived from an EMBL/GenBank/DDBJ whole genome shotgun (WGS) entry which is preliminary data.</text>
</comment>
<proteinExistence type="predicted"/>
<evidence type="ECO:0000256" key="3">
    <source>
        <dbReference type="ARBA" id="ARBA00022692"/>
    </source>
</evidence>
<dbReference type="Pfam" id="PF07690">
    <property type="entry name" value="MFS_1"/>
    <property type="match status" value="1"/>
</dbReference>
<feature type="transmembrane region" description="Helical" evidence="6">
    <location>
        <begin position="38"/>
        <end position="55"/>
    </location>
</feature>
<gene>
    <name evidence="7" type="ORF">CLV28_0647</name>
</gene>
<dbReference type="RefSeq" id="WP_100421815.1">
    <property type="nucleotide sequence ID" value="NZ_BOOX01000003.1"/>
</dbReference>
<evidence type="ECO:0000256" key="5">
    <source>
        <dbReference type="ARBA" id="ARBA00023136"/>
    </source>
</evidence>
<evidence type="ECO:0000313" key="8">
    <source>
        <dbReference type="Proteomes" id="UP000231693"/>
    </source>
</evidence>
<dbReference type="GO" id="GO:0022857">
    <property type="term" value="F:transmembrane transporter activity"/>
    <property type="evidence" value="ECO:0007669"/>
    <property type="project" value="InterPro"/>
</dbReference>
<evidence type="ECO:0000256" key="6">
    <source>
        <dbReference type="SAM" id="Phobius"/>
    </source>
</evidence>
<dbReference type="InterPro" id="IPR036259">
    <property type="entry name" value="MFS_trans_sf"/>
</dbReference>
<keyword evidence="2" id="KW-1003">Cell membrane</keyword>
<evidence type="ECO:0000256" key="2">
    <source>
        <dbReference type="ARBA" id="ARBA00022475"/>
    </source>
</evidence>
<keyword evidence="4 6" id="KW-1133">Transmembrane helix</keyword>
<feature type="transmembrane region" description="Helical" evidence="6">
    <location>
        <begin position="154"/>
        <end position="173"/>
    </location>
</feature>
<organism evidence="7 8">
    <name type="scientific">Sediminihabitans luteus</name>
    <dbReference type="NCBI Taxonomy" id="1138585"/>
    <lineage>
        <taxon>Bacteria</taxon>
        <taxon>Bacillati</taxon>
        <taxon>Actinomycetota</taxon>
        <taxon>Actinomycetes</taxon>
        <taxon>Micrococcales</taxon>
        <taxon>Cellulomonadaceae</taxon>
        <taxon>Sediminihabitans</taxon>
    </lineage>
</organism>
<keyword evidence="8" id="KW-1185">Reference proteome</keyword>
<evidence type="ECO:0000256" key="4">
    <source>
        <dbReference type="ARBA" id="ARBA00022989"/>
    </source>
</evidence>
<dbReference type="Proteomes" id="UP000231693">
    <property type="component" value="Unassembled WGS sequence"/>
</dbReference>
<dbReference type="PANTHER" id="PTHR23513">
    <property type="entry name" value="INTEGRAL MEMBRANE EFFLUX PROTEIN-RELATED"/>
    <property type="match status" value="1"/>
</dbReference>
<dbReference type="GO" id="GO:0005886">
    <property type="term" value="C:plasma membrane"/>
    <property type="evidence" value="ECO:0007669"/>
    <property type="project" value="UniProtKB-SubCell"/>
</dbReference>
<feature type="transmembrane region" description="Helical" evidence="6">
    <location>
        <begin position="256"/>
        <end position="275"/>
    </location>
</feature>
<dbReference type="AlphaFoldDB" id="A0A2M9D094"/>
<keyword evidence="3 6" id="KW-0812">Transmembrane</keyword>
<feature type="transmembrane region" description="Helical" evidence="6">
    <location>
        <begin position="67"/>
        <end position="85"/>
    </location>
</feature>
<name>A0A2M9D094_9CELL</name>
<feature type="transmembrane region" description="Helical" evidence="6">
    <location>
        <begin position="287"/>
        <end position="306"/>
    </location>
</feature>
<evidence type="ECO:0000256" key="1">
    <source>
        <dbReference type="ARBA" id="ARBA00004651"/>
    </source>
</evidence>
<dbReference type="Gene3D" id="1.20.1250.20">
    <property type="entry name" value="MFS general substrate transporter like domains"/>
    <property type="match status" value="1"/>
</dbReference>
<dbReference type="InterPro" id="IPR011701">
    <property type="entry name" value="MFS"/>
</dbReference>
<feature type="transmembrane region" description="Helical" evidence="6">
    <location>
        <begin position="356"/>
        <end position="377"/>
    </location>
</feature>
<evidence type="ECO:0000313" key="7">
    <source>
        <dbReference type="EMBL" id="PJJ77428.1"/>
    </source>
</evidence>
<keyword evidence="5 6" id="KW-0472">Membrane</keyword>
<reference evidence="7 8" key="1">
    <citation type="submission" date="2017-11" db="EMBL/GenBank/DDBJ databases">
        <title>Genomic Encyclopedia of Archaeal and Bacterial Type Strains, Phase II (KMG-II): From Individual Species to Whole Genera.</title>
        <authorList>
            <person name="Goeker M."/>
        </authorList>
    </citation>
    <scope>NUCLEOTIDE SEQUENCE [LARGE SCALE GENOMIC DNA]</scope>
    <source>
        <strain evidence="7 8">DSM 25478</strain>
    </source>
</reference>
<feature type="transmembrane region" description="Helical" evidence="6">
    <location>
        <begin position="383"/>
        <end position="400"/>
    </location>
</feature>
<accession>A0A2M9D094</accession>
<dbReference type="SUPFAM" id="SSF103473">
    <property type="entry name" value="MFS general substrate transporter"/>
    <property type="match status" value="1"/>
</dbReference>
<sequence>MRLTFVAVALLTNLGNWMTFFALLVHVQLTEGSSSSALFFVCQTLPALLLAGQAARRVPAHAVRPVWVALQVALAGMTFAIAGFTHVVPLLFVYAGVSMLVRATASPLLLSMISAHVPEAVRGATLTAVSSSSAITLAVGPALGGLLMATYGPAAVLVINGVGYLVVAVALAVRRMPAVPTAPTPLPTVRERGAKRFVRVPGFRSLATIEGAREPVAVWLVPAARSWMLLLAAGATVNALETPVIFESLRLGEREFGWLMSAYGIGGGVVLVRALAGRTRRPGRATVGWSALGAACALVVWMAASADLAPPWRTTVCVVAFVALGFSTSTLSGAVRGTLDQLAATLGEDPKVVWTWASQVTLALNLVVYVSFFLYYLGWEVSPALLVMPVGAYLAIAVGASRPPPTARSVTRSGENP</sequence>